<dbReference type="Proteomes" id="UP001446205">
    <property type="component" value="Unassembled WGS sequence"/>
</dbReference>
<feature type="chain" id="PRO_5046159783" evidence="1">
    <location>
        <begin position="24"/>
        <end position="162"/>
    </location>
</feature>
<dbReference type="Gene3D" id="1.20.120.1490">
    <property type="match status" value="1"/>
</dbReference>
<evidence type="ECO:0000256" key="1">
    <source>
        <dbReference type="SAM" id="SignalP"/>
    </source>
</evidence>
<accession>A0ABU9D9E4</accession>
<evidence type="ECO:0000313" key="3">
    <source>
        <dbReference type="Proteomes" id="UP001446205"/>
    </source>
</evidence>
<name>A0ABU9D9E4_9PROT</name>
<dbReference type="Pfam" id="PF13801">
    <property type="entry name" value="Metal_resist"/>
    <property type="match status" value="1"/>
</dbReference>
<comment type="caution">
    <text evidence="2">The sequence shown here is derived from an EMBL/GenBank/DDBJ whole genome shotgun (WGS) entry which is preliminary data.</text>
</comment>
<evidence type="ECO:0000313" key="2">
    <source>
        <dbReference type="EMBL" id="MEK8089098.1"/>
    </source>
</evidence>
<keyword evidence="1" id="KW-0732">Signal</keyword>
<proteinExistence type="predicted"/>
<reference evidence="2 3" key="1">
    <citation type="submission" date="2024-04" db="EMBL/GenBank/DDBJ databases">
        <authorList>
            <person name="Abashina T."/>
            <person name="Shaikin A."/>
        </authorList>
    </citation>
    <scope>NUCLEOTIDE SEQUENCE [LARGE SCALE GENOMIC DNA]</scope>
    <source>
        <strain evidence="2 3">AAFK</strain>
    </source>
</reference>
<organism evidence="2 3">
    <name type="scientific">Thermithiobacillus plumbiphilus</name>
    <dbReference type="NCBI Taxonomy" id="1729899"/>
    <lineage>
        <taxon>Bacteria</taxon>
        <taxon>Pseudomonadati</taxon>
        <taxon>Pseudomonadota</taxon>
        <taxon>Acidithiobacillia</taxon>
        <taxon>Acidithiobacillales</taxon>
        <taxon>Thermithiobacillaceae</taxon>
        <taxon>Thermithiobacillus</taxon>
    </lineage>
</organism>
<gene>
    <name evidence="2" type="ORF">WOB96_04905</name>
</gene>
<dbReference type="RefSeq" id="WP_341370164.1">
    <property type="nucleotide sequence ID" value="NZ_JBBPCO010000003.1"/>
</dbReference>
<dbReference type="InterPro" id="IPR025961">
    <property type="entry name" value="Metal_resist"/>
</dbReference>
<keyword evidence="3" id="KW-1185">Reference proteome</keyword>
<sequence>MNIAKTFLGAAVLSMSLLGIAQAQGHGGAHGGMGIMGGIFSPEAQAKLQLTSGQAQQLEGIRARMKELRQGMRQEGQQFRQAMQAEMAKPAPDLAHLAQLREQMFNKRHQGMQAIQNDALALYAGMSPQQKGVVKQLMQERMARWDDKRKAHKHQAPVPPAN</sequence>
<dbReference type="EMBL" id="JBBPCO010000003">
    <property type="protein sequence ID" value="MEK8089098.1"/>
    <property type="molecule type" value="Genomic_DNA"/>
</dbReference>
<protein>
    <submittedName>
        <fullName evidence="2">Periplasmic heavy metal sensor</fullName>
    </submittedName>
</protein>
<feature type="signal peptide" evidence="1">
    <location>
        <begin position="1"/>
        <end position="23"/>
    </location>
</feature>